<dbReference type="AlphaFoldDB" id="A0A285CTC6"/>
<dbReference type="RefSeq" id="WP_097158438.1">
    <property type="nucleotide sequence ID" value="NZ_JBEPMQ010000010.1"/>
</dbReference>
<evidence type="ECO:0000313" key="2">
    <source>
        <dbReference type="EMBL" id="SNX70306.1"/>
    </source>
</evidence>
<keyword evidence="1" id="KW-0472">Membrane</keyword>
<organism evidence="2 3">
    <name type="scientific">Bacillus oleivorans</name>
    <dbReference type="NCBI Taxonomy" id="1448271"/>
    <lineage>
        <taxon>Bacteria</taxon>
        <taxon>Bacillati</taxon>
        <taxon>Bacillota</taxon>
        <taxon>Bacilli</taxon>
        <taxon>Bacillales</taxon>
        <taxon>Bacillaceae</taxon>
        <taxon>Bacillus</taxon>
    </lineage>
</organism>
<keyword evidence="1" id="KW-0812">Transmembrane</keyword>
<gene>
    <name evidence="2" type="ORF">SAMN05877753_10428</name>
</gene>
<dbReference type="OrthoDB" id="2516957at2"/>
<feature type="transmembrane region" description="Helical" evidence="1">
    <location>
        <begin position="276"/>
        <end position="296"/>
    </location>
</feature>
<reference evidence="2 3" key="1">
    <citation type="submission" date="2017-08" db="EMBL/GenBank/DDBJ databases">
        <authorList>
            <person name="de Groot N.N."/>
        </authorList>
    </citation>
    <scope>NUCLEOTIDE SEQUENCE [LARGE SCALE GENOMIC DNA]</scope>
    <source>
        <strain evidence="2 3">JC228</strain>
    </source>
</reference>
<feature type="transmembrane region" description="Helical" evidence="1">
    <location>
        <begin position="38"/>
        <end position="63"/>
    </location>
</feature>
<feature type="transmembrane region" description="Helical" evidence="1">
    <location>
        <begin position="233"/>
        <end position="256"/>
    </location>
</feature>
<dbReference type="Proteomes" id="UP000219546">
    <property type="component" value="Unassembled WGS sequence"/>
</dbReference>
<dbReference type="EMBL" id="OAOP01000004">
    <property type="protein sequence ID" value="SNX70306.1"/>
    <property type="molecule type" value="Genomic_DNA"/>
</dbReference>
<sequence>MSTFAATRINTLGYGLFTILLISRWSTGNALFTVPESLLHFGFTGGIVFAFAGCLAFLAMIPLSKKLRKDSKYQELLPVLEQRLTDSALIWTKRMMSIGIYFGMISIGLAVSVLLNAVFYIPYQIGFAIFFILGWLLVFLGNLEWFTKFNVMKVGLLLLVMVMILIHSYLFDGTEPVYDGIRLYHPYLFFIENDRILPLLASVWLIMLGNMLMDVKTWGVLLKANRDKLNRGLWVSGLVWSTIPFGFSMIVLASIYQGGFDSIYTVFEKMFHRYESWPISIVLFCVFFIILFDTFWTQVRSLQALNGSPFPKKPAQTVLLLAVFIIVLPAIIYLRSITLLELFFITGVFFASAIPFFGVLIWKKLKMGMEGPIVVGFASIIGWISYWFRLEYFSIIVASLVSAGLVAGIVYYRRKKATIN</sequence>
<proteinExistence type="predicted"/>
<feature type="transmembrane region" description="Helical" evidence="1">
    <location>
        <begin position="392"/>
        <end position="412"/>
    </location>
</feature>
<evidence type="ECO:0000313" key="3">
    <source>
        <dbReference type="Proteomes" id="UP000219546"/>
    </source>
</evidence>
<evidence type="ECO:0000256" key="1">
    <source>
        <dbReference type="SAM" id="Phobius"/>
    </source>
</evidence>
<feature type="transmembrane region" description="Helical" evidence="1">
    <location>
        <begin position="342"/>
        <end position="362"/>
    </location>
</feature>
<feature type="transmembrane region" description="Helical" evidence="1">
    <location>
        <begin position="369"/>
        <end position="386"/>
    </location>
</feature>
<feature type="transmembrane region" description="Helical" evidence="1">
    <location>
        <begin position="196"/>
        <end position="213"/>
    </location>
</feature>
<name>A0A285CTC6_9BACI</name>
<feature type="transmembrane region" description="Helical" evidence="1">
    <location>
        <begin position="317"/>
        <end position="336"/>
    </location>
</feature>
<feature type="transmembrane region" description="Helical" evidence="1">
    <location>
        <begin position="154"/>
        <end position="171"/>
    </location>
</feature>
<feature type="transmembrane region" description="Helical" evidence="1">
    <location>
        <begin position="12"/>
        <end position="32"/>
    </location>
</feature>
<evidence type="ECO:0008006" key="4">
    <source>
        <dbReference type="Google" id="ProtNLM"/>
    </source>
</evidence>
<keyword evidence="3" id="KW-1185">Reference proteome</keyword>
<accession>A0A285CTC6</accession>
<keyword evidence="1" id="KW-1133">Transmembrane helix</keyword>
<feature type="transmembrane region" description="Helical" evidence="1">
    <location>
        <begin position="127"/>
        <end position="147"/>
    </location>
</feature>
<protein>
    <recommendedName>
        <fullName evidence="4">Na+/proline symporter</fullName>
    </recommendedName>
</protein>
<feature type="transmembrane region" description="Helical" evidence="1">
    <location>
        <begin position="98"/>
        <end position="121"/>
    </location>
</feature>